<feature type="domain" description="Putative restriction endonuclease" evidence="1">
    <location>
        <begin position="19"/>
        <end position="176"/>
    </location>
</feature>
<organism evidence="2 3">
    <name type="scientific">Candidatus Carbonibacillus altaicus</name>
    <dbReference type="NCBI Taxonomy" id="2163959"/>
    <lineage>
        <taxon>Bacteria</taxon>
        <taxon>Bacillati</taxon>
        <taxon>Bacillota</taxon>
        <taxon>Bacilli</taxon>
        <taxon>Bacillales</taxon>
        <taxon>Candidatus Carbonibacillus</taxon>
    </lineage>
</organism>
<name>A0A2R6XXG0_9BACL</name>
<comment type="caution">
    <text evidence="2">The sequence shown here is derived from an EMBL/GenBank/DDBJ whole genome shotgun (WGS) entry which is preliminary data.</text>
</comment>
<evidence type="ECO:0000313" key="3">
    <source>
        <dbReference type="Proteomes" id="UP000244338"/>
    </source>
</evidence>
<dbReference type="InterPro" id="IPR011335">
    <property type="entry name" value="Restrct_endonuc-II-like"/>
</dbReference>
<dbReference type="InterPro" id="IPR008538">
    <property type="entry name" value="Uma2"/>
</dbReference>
<evidence type="ECO:0000313" key="2">
    <source>
        <dbReference type="EMBL" id="PTQ55111.1"/>
    </source>
</evidence>
<dbReference type="InterPro" id="IPR012296">
    <property type="entry name" value="Nuclease_put_TT1808"/>
</dbReference>
<dbReference type="Proteomes" id="UP000244338">
    <property type="component" value="Unassembled WGS sequence"/>
</dbReference>
<reference evidence="3" key="1">
    <citation type="journal article" date="2018" name="Sci. Rep.">
        <title>Lignite coal burning seam in the remote Altai Mountains harbors a hydrogen-driven thermophilic microbial community.</title>
        <authorList>
            <person name="Kadnikov V.V."/>
            <person name="Mardanov A.V."/>
            <person name="Ivasenko D.A."/>
            <person name="Antsiferov D.V."/>
            <person name="Beletsky A.V."/>
            <person name="Karnachuk O.V."/>
            <person name="Ravin N.V."/>
        </authorList>
    </citation>
    <scope>NUCLEOTIDE SEQUENCE [LARGE SCALE GENOMIC DNA]</scope>
</reference>
<dbReference type="SUPFAM" id="SSF52980">
    <property type="entry name" value="Restriction endonuclease-like"/>
    <property type="match status" value="1"/>
</dbReference>
<protein>
    <submittedName>
        <fullName evidence="2">Uncharacterized protein conserved in cyanobacteria</fullName>
    </submittedName>
</protein>
<evidence type="ECO:0000259" key="1">
    <source>
        <dbReference type="Pfam" id="PF05685"/>
    </source>
</evidence>
<proteinExistence type="predicted"/>
<gene>
    <name evidence="2" type="ORF">BSOLF_0229</name>
</gene>
<dbReference type="AlphaFoldDB" id="A0A2R6XXG0"/>
<accession>A0A2R6XXG0</accession>
<sequence length="206" mass="23573">MTKKGDKEELVKEEGFTYEDYARLPEDGPRYELADGKLELMSPAPSPEHQRIGVRLLFLLQFYCGNEFILLNAPIDVILAPKEVRQPDLLMVHKSREDIITPRGVEGPPDLVIEILSPGTALKDRFVKSEVYARFGVKEYWLVDIYHRTLEQYLLEEGSSAYRFHRAFGEEDDVDSPTVSCVHFLLKNIFSKGNPLSPNDRKSDSI</sequence>
<dbReference type="Gene3D" id="3.90.1570.10">
    <property type="entry name" value="tt1808, chain A"/>
    <property type="match status" value="1"/>
</dbReference>
<dbReference type="CDD" id="cd06260">
    <property type="entry name" value="DUF820-like"/>
    <property type="match status" value="1"/>
</dbReference>
<dbReference type="PANTHER" id="PTHR34107:SF4">
    <property type="entry name" value="SLL1222 PROTEIN"/>
    <property type="match status" value="1"/>
</dbReference>
<dbReference type="Pfam" id="PF05685">
    <property type="entry name" value="Uma2"/>
    <property type="match status" value="1"/>
</dbReference>
<dbReference type="EMBL" id="PEBX01000191">
    <property type="protein sequence ID" value="PTQ55111.1"/>
    <property type="molecule type" value="Genomic_DNA"/>
</dbReference>
<dbReference type="PANTHER" id="PTHR34107">
    <property type="entry name" value="SLL0198 PROTEIN-RELATED"/>
    <property type="match status" value="1"/>
</dbReference>